<reference evidence="17" key="1">
    <citation type="submission" date="2022-11" db="UniProtKB">
        <authorList>
            <consortium name="WormBaseParasite"/>
        </authorList>
    </citation>
    <scope>IDENTIFICATION</scope>
</reference>
<evidence type="ECO:0000256" key="12">
    <source>
        <dbReference type="ARBA" id="ARBA00047899"/>
    </source>
</evidence>
<evidence type="ECO:0000256" key="3">
    <source>
        <dbReference type="ARBA" id="ARBA00008874"/>
    </source>
</evidence>
<dbReference type="PANTHER" id="PTHR48012:SF10">
    <property type="entry name" value="FI20177P1"/>
    <property type="match status" value="1"/>
</dbReference>
<dbReference type="AlphaFoldDB" id="A0A914DPX1"/>
<comment type="catalytic activity">
    <reaction evidence="12">
        <text>L-threonyl-[protein] + ATP = O-phospho-L-threonyl-[protein] + ADP + H(+)</text>
        <dbReference type="Rhea" id="RHEA:46608"/>
        <dbReference type="Rhea" id="RHEA-COMP:11060"/>
        <dbReference type="Rhea" id="RHEA-COMP:11605"/>
        <dbReference type="ChEBI" id="CHEBI:15378"/>
        <dbReference type="ChEBI" id="CHEBI:30013"/>
        <dbReference type="ChEBI" id="CHEBI:30616"/>
        <dbReference type="ChEBI" id="CHEBI:61977"/>
        <dbReference type="ChEBI" id="CHEBI:456216"/>
        <dbReference type="EC" id="2.7.11.1"/>
    </reaction>
</comment>
<evidence type="ECO:0000256" key="1">
    <source>
        <dbReference type="ARBA" id="ARBA00001946"/>
    </source>
</evidence>
<comment type="cofactor">
    <cofactor evidence="1">
        <name>Mg(2+)</name>
        <dbReference type="ChEBI" id="CHEBI:18420"/>
    </cofactor>
</comment>
<protein>
    <submittedName>
        <fullName evidence="17">Protein kinase domain-containing protein</fullName>
    </submittedName>
</protein>
<keyword evidence="8" id="KW-0547">Nucleotide-binding</keyword>
<evidence type="ECO:0000256" key="8">
    <source>
        <dbReference type="ARBA" id="ARBA00022741"/>
    </source>
</evidence>
<comment type="similarity">
    <text evidence="3">Belongs to the protein kinase superfamily. STE Ser/Thr protein kinase family. STE20 subfamily.</text>
</comment>
<feature type="compositionally biased region" description="Polar residues" evidence="14">
    <location>
        <begin position="255"/>
        <end position="275"/>
    </location>
</feature>
<evidence type="ECO:0000256" key="4">
    <source>
        <dbReference type="ARBA" id="ARBA00022490"/>
    </source>
</evidence>
<keyword evidence="7" id="KW-0479">Metal-binding</keyword>
<dbReference type="SUPFAM" id="SSF56112">
    <property type="entry name" value="Protein kinase-like (PK-like)"/>
    <property type="match status" value="1"/>
</dbReference>
<dbReference type="GO" id="GO:0005737">
    <property type="term" value="C:cytoplasm"/>
    <property type="evidence" value="ECO:0007669"/>
    <property type="project" value="UniProtKB-SubCell"/>
</dbReference>
<proteinExistence type="inferred from homology"/>
<name>A0A914DPX1_9BILA</name>
<dbReference type="InterPro" id="IPR050629">
    <property type="entry name" value="STE20/SPS1-PAK"/>
</dbReference>
<evidence type="ECO:0000256" key="14">
    <source>
        <dbReference type="SAM" id="MobiDB-lite"/>
    </source>
</evidence>
<dbReference type="InterPro" id="IPR048288">
    <property type="entry name" value="PDCD10_N"/>
</dbReference>
<feature type="region of interest" description="Disordered" evidence="14">
    <location>
        <begin position="173"/>
        <end position="325"/>
    </location>
</feature>
<comment type="catalytic activity">
    <reaction evidence="13">
        <text>L-seryl-[protein] + ATP = O-phospho-L-seryl-[protein] + ADP + H(+)</text>
        <dbReference type="Rhea" id="RHEA:17989"/>
        <dbReference type="Rhea" id="RHEA-COMP:9863"/>
        <dbReference type="Rhea" id="RHEA-COMP:11604"/>
        <dbReference type="ChEBI" id="CHEBI:15378"/>
        <dbReference type="ChEBI" id="CHEBI:29999"/>
        <dbReference type="ChEBI" id="CHEBI:30616"/>
        <dbReference type="ChEBI" id="CHEBI:83421"/>
        <dbReference type="ChEBI" id="CHEBI:456216"/>
        <dbReference type="EC" id="2.7.11.1"/>
    </reaction>
</comment>
<keyword evidence="6" id="KW-0808">Transferase</keyword>
<dbReference type="GO" id="GO:0046872">
    <property type="term" value="F:metal ion binding"/>
    <property type="evidence" value="ECO:0007669"/>
    <property type="project" value="UniProtKB-KW"/>
</dbReference>
<evidence type="ECO:0000313" key="17">
    <source>
        <dbReference type="WBParaSite" id="ACRNAN_scaffold342.g9519.t1"/>
    </source>
</evidence>
<dbReference type="GO" id="GO:0004674">
    <property type="term" value="F:protein serine/threonine kinase activity"/>
    <property type="evidence" value="ECO:0007669"/>
    <property type="project" value="UniProtKB-KW"/>
</dbReference>
<feature type="compositionally biased region" description="Polar residues" evidence="14">
    <location>
        <begin position="222"/>
        <end position="235"/>
    </location>
</feature>
<dbReference type="Gene3D" id="1.10.510.10">
    <property type="entry name" value="Transferase(Phosphotransferase) domain 1"/>
    <property type="match status" value="1"/>
</dbReference>
<feature type="domain" description="Protein kinase" evidence="15">
    <location>
        <begin position="1"/>
        <end position="51"/>
    </location>
</feature>
<keyword evidence="4" id="KW-0963">Cytoplasm</keyword>
<sequence>MRVLFLIPKNAPPQLNGSQWSKSFKEFVDLCLNKNPDDRPPARELLKHPFIRRAKKNNILIELIERTADYKSRLGPSSDSDADDDGESQAGNDGWEYPTIRNTLDNNGVNHGRKPSVDDDGTDTVRVTKNNRPSIKQQNDDISPNDTIVNHGANQTVAAIANQLKQSSIRENNGHAHDNERANNFYSNSSVSPNSSPRQGHKNGAPTTIALRSPTNSPPQPKRTSSKTASSTHKNGSGGQRSSSAHHHAQHRSAETTVPSSSNYASAHQHSTNLYANGPLSGSPKGSFHTHSSYQPPPVPQHMSNSFSPGNSLQREGRTPNAPRGSLECALLPALDKLSRTRHGGAADLALIAKAFKQAETESPGLCDHLVTELLTTLAYPQAQNHELRVAIDRLTTKR</sequence>
<keyword evidence="9" id="KW-0418">Kinase</keyword>
<keyword evidence="5" id="KW-0723">Serine/threonine-protein kinase</keyword>
<evidence type="ECO:0000259" key="15">
    <source>
        <dbReference type="PROSITE" id="PS50011"/>
    </source>
</evidence>
<evidence type="ECO:0000313" key="16">
    <source>
        <dbReference type="Proteomes" id="UP000887540"/>
    </source>
</evidence>
<evidence type="ECO:0000256" key="5">
    <source>
        <dbReference type="ARBA" id="ARBA00022527"/>
    </source>
</evidence>
<keyword evidence="11" id="KW-0460">Magnesium</keyword>
<evidence type="ECO:0000256" key="7">
    <source>
        <dbReference type="ARBA" id="ARBA00022723"/>
    </source>
</evidence>
<feature type="region of interest" description="Disordered" evidence="14">
    <location>
        <begin position="72"/>
        <end position="149"/>
    </location>
</feature>
<dbReference type="PANTHER" id="PTHR48012">
    <property type="entry name" value="STERILE20-LIKE KINASE, ISOFORM B-RELATED"/>
    <property type="match status" value="1"/>
</dbReference>
<dbReference type="Pfam" id="PF20929">
    <property type="entry name" value="PDCD10_N"/>
    <property type="match status" value="1"/>
</dbReference>
<keyword evidence="10" id="KW-0067">ATP-binding</keyword>
<evidence type="ECO:0000256" key="2">
    <source>
        <dbReference type="ARBA" id="ARBA00004496"/>
    </source>
</evidence>
<accession>A0A914DPX1</accession>
<feature type="compositionally biased region" description="Low complexity" evidence="14">
    <location>
        <begin position="183"/>
        <end position="196"/>
    </location>
</feature>
<dbReference type="PROSITE" id="PS50011">
    <property type="entry name" value="PROTEIN_KINASE_DOM"/>
    <property type="match status" value="1"/>
</dbReference>
<dbReference type="Proteomes" id="UP000887540">
    <property type="component" value="Unplaced"/>
</dbReference>
<dbReference type="WBParaSite" id="ACRNAN_scaffold342.g9519.t1">
    <property type="protein sequence ID" value="ACRNAN_scaffold342.g9519.t1"/>
    <property type="gene ID" value="ACRNAN_scaffold342.g9519"/>
</dbReference>
<comment type="subcellular location">
    <subcellularLocation>
        <location evidence="2">Cytoplasm</location>
    </subcellularLocation>
</comment>
<evidence type="ECO:0000256" key="13">
    <source>
        <dbReference type="ARBA" id="ARBA00048679"/>
    </source>
</evidence>
<evidence type="ECO:0000256" key="10">
    <source>
        <dbReference type="ARBA" id="ARBA00022840"/>
    </source>
</evidence>
<feature type="compositionally biased region" description="Polar residues" evidence="14">
    <location>
        <begin position="100"/>
        <end position="109"/>
    </location>
</feature>
<dbReference type="GO" id="GO:0005524">
    <property type="term" value="F:ATP binding"/>
    <property type="evidence" value="ECO:0007669"/>
    <property type="project" value="UniProtKB-KW"/>
</dbReference>
<dbReference type="InterPro" id="IPR046409">
    <property type="entry name" value="PDC10_dimerisation_sf"/>
</dbReference>
<organism evidence="16 17">
    <name type="scientific">Acrobeloides nanus</name>
    <dbReference type="NCBI Taxonomy" id="290746"/>
    <lineage>
        <taxon>Eukaryota</taxon>
        <taxon>Metazoa</taxon>
        <taxon>Ecdysozoa</taxon>
        <taxon>Nematoda</taxon>
        <taxon>Chromadorea</taxon>
        <taxon>Rhabditida</taxon>
        <taxon>Tylenchina</taxon>
        <taxon>Cephalobomorpha</taxon>
        <taxon>Cephaloboidea</taxon>
        <taxon>Cephalobidae</taxon>
        <taxon>Acrobeloides</taxon>
    </lineage>
</organism>
<dbReference type="InterPro" id="IPR011009">
    <property type="entry name" value="Kinase-like_dom_sf"/>
</dbReference>
<keyword evidence="16" id="KW-1185">Reference proteome</keyword>
<feature type="compositionally biased region" description="Polar residues" evidence="14">
    <location>
        <begin position="130"/>
        <end position="149"/>
    </location>
</feature>
<feature type="compositionally biased region" description="Polar residues" evidence="14">
    <location>
        <begin position="302"/>
        <end position="314"/>
    </location>
</feature>
<evidence type="ECO:0000256" key="11">
    <source>
        <dbReference type="ARBA" id="ARBA00022842"/>
    </source>
</evidence>
<dbReference type="InterPro" id="IPR000719">
    <property type="entry name" value="Prot_kinase_dom"/>
</dbReference>
<evidence type="ECO:0000256" key="6">
    <source>
        <dbReference type="ARBA" id="ARBA00022679"/>
    </source>
</evidence>
<dbReference type="Gene3D" id="1.10.12.70">
    <property type="match status" value="1"/>
</dbReference>
<evidence type="ECO:0000256" key="9">
    <source>
        <dbReference type="ARBA" id="ARBA00022777"/>
    </source>
</evidence>